<reference evidence="8 16" key="5">
    <citation type="submission" date="2017-02" db="EMBL/GenBank/DDBJ databases">
        <title>Protein polymorphisms may explain contrasting epidemiological fitness of two variants of a multidrug-resistant Mycobacterium tuberculosis strain.</title>
        <authorList>
            <person name="Bigi M.M."/>
            <person name="Lopez B."/>
            <person name="Blanco F.C."/>
            <person name="Sasiain M.C."/>
            <person name="De La Barrera S."/>
            <person name="Ritacco V."/>
            <person name="Bigi F."/>
            <person name="Soria M.A."/>
        </authorList>
    </citation>
    <scope>NUCLEOTIDE SEQUENCE [LARGE SCALE GENOMIC DNA]</scope>
    <source>
        <strain evidence="8 16">6548</strain>
    </source>
</reference>
<protein>
    <submittedName>
        <fullName evidence="6">Conserved membrane protein of uncharacterized function</fullName>
    </submittedName>
    <submittedName>
        <fullName evidence="9">DUF2127 domain-containing protein</fullName>
    </submittedName>
</protein>
<dbReference type="RefSeq" id="WP_003899807.1">
    <property type="nucleotide sequence ID" value="NZ_AP017901.1"/>
</dbReference>
<sequence>MAKNQNRIRNRWELITCGLGGHVTYAPDDAALAARLRASTGLGEVWRCLRCGDFALGGPQGRGAPEDAPLIMRGKALRQAIIIRALGVERLVRALVLALAAWAVWEFRGARGAIQATLDRDLPVLRAAGFKVDQMTVIHALEKALAAKPSTLALITGMLAAYAVLQAVEGVGLWLLKRWGEYFAVVATSIFLPLEVHDLAKGITTTRVVTFSINVAAVVYLLISKRLFGVRGGRKAYDVERRGEQLLDLERAAMLT</sequence>
<dbReference type="PIRSF" id="PIRSF021485">
    <property type="entry name" value="UCP021485"/>
    <property type="match status" value="1"/>
</dbReference>
<dbReference type="EMBL" id="QTBD01000022">
    <property type="protein sequence ID" value="REQ56945.1"/>
    <property type="molecule type" value="Genomic_DNA"/>
</dbReference>
<organism evidence="6 10">
    <name type="scientific">Mycobacterium tuberculosis</name>
    <dbReference type="NCBI Taxonomy" id="1773"/>
    <lineage>
        <taxon>Bacteria</taxon>
        <taxon>Bacillati</taxon>
        <taxon>Actinomycetota</taxon>
        <taxon>Actinomycetes</taxon>
        <taxon>Mycobacteriales</taxon>
        <taxon>Mycobacteriaceae</taxon>
        <taxon>Mycobacterium</taxon>
        <taxon>Mycobacterium tuberculosis complex</taxon>
    </lineage>
</organism>
<reference evidence="10 11" key="1">
    <citation type="submission" date="2015-03" db="EMBL/GenBank/DDBJ databases">
        <authorList>
            <consortium name="Pathogen Informatics"/>
        </authorList>
    </citation>
    <scope>NUCLEOTIDE SEQUENCE [LARGE SCALE GENOMIC DNA]</scope>
    <source>
        <strain evidence="4 15">Bir 185</strain>
        <strain evidence="6 10">D00501624</strain>
        <strain evidence="7 11">G09801536</strain>
        <strain evidence="2 13">G09901357</strain>
        <strain evidence="3 12">H09601792</strain>
    </source>
</reference>
<evidence type="ECO:0000256" key="1">
    <source>
        <dbReference type="SAM" id="Phobius"/>
    </source>
</evidence>
<evidence type="ECO:0000313" key="5">
    <source>
        <dbReference type="EMBL" id="CLV60050.1"/>
    </source>
</evidence>
<dbReference type="Proteomes" id="UP000048289">
    <property type="component" value="Unassembled WGS sequence"/>
</dbReference>
<name>A0A0E7ZPN1_MYCTX</name>
<dbReference type="Proteomes" id="UP000050164">
    <property type="component" value="Unassembled WGS sequence"/>
</dbReference>
<dbReference type="Proteomes" id="UP000189452">
    <property type="component" value="Chromosome"/>
</dbReference>
<evidence type="ECO:0000313" key="3">
    <source>
        <dbReference type="EMBL" id="CFE49991.1"/>
    </source>
</evidence>
<dbReference type="Proteomes" id="UP000039217">
    <property type="component" value="Unassembled WGS sequence"/>
</dbReference>
<evidence type="ECO:0000313" key="10">
    <source>
        <dbReference type="Proteomes" id="UP000039217"/>
    </source>
</evidence>
<feature type="transmembrane region" description="Helical" evidence="1">
    <location>
        <begin position="206"/>
        <end position="223"/>
    </location>
</feature>
<evidence type="ECO:0000313" key="7">
    <source>
        <dbReference type="EMBL" id="COV77983.1"/>
    </source>
</evidence>
<reference evidence="9" key="6">
    <citation type="submission" date="2018-07" db="EMBL/GenBank/DDBJ databases">
        <authorList>
            <person name="Shah S."/>
            <person name="Brown T."/>
            <person name="Auld S."/>
            <person name="Bratton K."/>
            <person name="Narechania A."/>
            <person name="Mathema B."/>
            <person name="Gandhi N."/>
        </authorList>
    </citation>
    <scope>NUCLEOTIDE SEQUENCE</scope>
    <source>
        <strain evidence="9">32301_S10</strain>
    </source>
</reference>
<dbReference type="Proteomes" id="UP000256381">
    <property type="component" value="Unassembled WGS sequence"/>
</dbReference>
<dbReference type="Proteomes" id="UP000050139">
    <property type="component" value="Unassembled WGS sequence"/>
</dbReference>
<keyword evidence="1" id="KW-1133">Transmembrane helix</keyword>
<evidence type="ECO:0000313" key="8">
    <source>
        <dbReference type="EMBL" id="OMH57955.1"/>
    </source>
</evidence>
<evidence type="ECO:0000313" key="12">
    <source>
        <dbReference type="Proteomes" id="UP000046947"/>
    </source>
</evidence>
<evidence type="ECO:0000313" key="17">
    <source>
        <dbReference type="Proteomes" id="UP000256381"/>
    </source>
</evidence>
<dbReference type="Proteomes" id="UP000046947">
    <property type="component" value="Unassembled WGS sequence"/>
</dbReference>
<gene>
    <name evidence="8" type="ORF">A4S10_00103</name>
    <name evidence="9" type="ORF">DSJ38_01515</name>
    <name evidence="6" type="ORF">ERS007661_01750</name>
    <name evidence="7" type="ORF">ERS007679_02445</name>
    <name evidence="2" type="ORF">ERS007681_00367</name>
    <name evidence="3" type="ORF">ERS007688_01616</name>
    <name evidence="4" type="ORF">ERS027659_00222</name>
    <name evidence="5" type="ORF">ERS094118_00616</name>
</gene>
<reference evidence="5 14" key="2">
    <citation type="submission" date="2015-03" db="EMBL/GenBank/DDBJ databases">
        <authorList>
            <consortium name="Pathogen Informatics"/>
            <person name="Murphy D."/>
        </authorList>
    </citation>
    <scope>NUCLEOTIDE SEQUENCE [LARGE SCALE GENOMIC DNA]</scope>
    <source>
        <strain evidence="5 14">0268S</strain>
    </source>
</reference>
<dbReference type="EMBL" id="LWDQ01000001">
    <property type="protein sequence ID" value="OMH57955.1"/>
    <property type="molecule type" value="Genomic_DNA"/>
</dbReference>
<dbReference type="InterPro" id="IPR021125">
    <property type="entry name" value="DUF2127"/>
</dbReference>
<evidence type="ECO:0000313" key="4">
    <source>
        <dbReference type="EMBL" id="CKQ83409.1"/>
    </source>
</evidence>
<keyword evidence="1" id="KW-0812">Transmembrane</keyword>
<dbReference type="EMBL" id="CSAD01000338">
    <property type="protein sequence ID" value="COV77983.1"/>
    <property type="molecule type" value="Genomic_DNA"/>
</dbReference>
<dbReference type="Pfam" id="PF09900">
    <property type="entry name" value="DUF2127"/>
    <property type="match status" value="1"/>
</dbReference>
<evidence type="ECO:0000313" key="14">
    <source>
        <dbReference type="Proteomes" id="UP000050139"/>
    </source>
</evidence>
<evidence type="ECO:0000313" key="15">
    <source>
        <dbReference type="Proteomes" id="UP000050164"/>
    </source>
</evidence>
<keyword evidence="1" id="KW-0472">Membrane</keyword>
<proteinExistence type="predicted"/>
<dbReference type="InterPro" id="IPR014511">
    <property type="entry name" value="DUF2068_TM_subgr"/>
</dbReference>
<dbReference type="Proteomes" id="UP000045842">
    <property type="component" value="Unassembled WGS sequence"/>
</dbReference>
<dbReference type="AlphaFoldDB" id="A0A0E7ZPN1"/>
<evidence type="ECO:0000313" key="2">
    <source>
        <dbReference type="EMBL" id="CFE35757.1"/>
    </source>
</evidence>
<reference evidence="9 17" key="4">
    <citation type="journal article" date="2017" name="N. Engl. J. Med.">
        <title>Transmission of Extensively Drug-Resistant Tuberculosis in South Africa.</title>
        <authorList>
            <person name="Shah N.S."/>
            <person name="Auld S.C."/>
            <person name="Brust J.C."/>
            <person name="Mathema B."/>
            <person name="Ismail N."/>
            <person name="Moodley P."/>
            <person name="Mlisana K."/>
            <person name="Allana S."/>
            <person name="Campbell A."/>
            <person name="Mthiyane T."/>
            <person name="Morris N."/>
            <person name="Mpangase P."/>
            <person name="van der Meulen H."/>
            <person name="Omar S.V."/>
            <person name="Brown T.S."/>
            <person name="Narechania A."/>
            <person name="Shaskina E."/>
            <person name="Kapwata T."/>
            <person name="Kreiswirth B."/>
            <person name="Gandhi N.R."/>
        </authorList>
    </citation>
    <scope>NUCLEOTIDE SEQUENCE [LARGE SCALE GENOMIC DNA]</scope>
    <source>
        <strain evidence="9 17">32301_S10</strain>
    </source>
</reference>
<feature type="transmembrane region" description="Helical" evidence="1">
    <location>
        <begin position="152"/>
        <end position="175"/>
    </location>
</feature>
<reference evidence="8 16" key="3">
    <citation type="submission" date="2016-04" db="EMBL/GenBank/DDBJ databases">
        <authorList>
            <person name="Bigi M."/>
            <person name="Bigi F."/>
            <person name="Soria M.A."/>
        </authorList>
    </citation>
    <scope>NUCLEOTIDE SEQUENCE [LARGE SCALE GENOMIC DNA]</scope>
    <source>
        <strain evidence="8 16">6548</strain>
    </source>
</reference>
<dbReference type="EMBL" id="COPH01000004">
    <property type="protein sequence ID" value="CLV60050.1"/>
    <property type="molecule type" value="Genomic_DNA"/>
</dbReference>
<dbReference type="EMBL" id="CFOH01000217">
    <property type="protein sequence ID" value="CFE49991.1"/>
    <property type="molecule type" value="Genomic_DNA"/>
</dbReference>
<dbReference type="EMBL" id="CQQC01000524">
    <property type="protein sequence ID" value="CNV16424.1"/>
    <property type="molecule type" value="Genomic_DNA"/>
</dbReference>
<evidence type="ECO:0000313" key="6">
    <source>
        <dbReference type="EMBL" id="CNV16424.1"/>
    </source>
</evidence>
<dbReference type="EMBL" id="CFOE01000024">
    <property type="protein sequence ID" value="CFE35757.1"/>
    <property type="molecule type" value="Genomic_DNA"/>
</dbReference>
<accession>A0A0E7ZPN1</accession>
<evidence type="ECO:0000313" key="9">
    <source>
        <dbReference type="EMBL" id="REQ56945.1"/>
    </source>
</evidence>
<dbReference type="OMA" id="FHYDLDH"/>
<evidence type="ECO:0000313" key="16">
    <source>
        <dbReference type="Proteomes" id="UP000189452"/>
    </source>
</evidence>
<evidence type="ECO:0000313" key="13">
    <source>
        <dbReference type="Proteomes" id="UP000048289"/>
    </source>
</evidence>
<evidence type="ECO:0000313" key="11">
    <source>
        <dbReference type="Proteomes" id="UP000045842"/>
    </source>
</evidence>
<dbReference type="EMBL" id="CNFT01000027">
    <property type="protein sequence ID" value="CKQ83409.1"/>
    <property type="molecule type" value="Genomic_DNA"/>
</dbReference>